<evidence type="ECO:0008006" key="9">
    <source>
        <dbReference type="Google" id="ProtNLM"/>
    </source>
</evidence>
<gene>
    <name evidence="7" type="ORF">DOO78_21560</name>
</gene>
<comment type="subcellular location">
    <subcellularLocation>
        <location evidence="1">Cell outer membrane</location>
    </subcellularLocation>
</comment>
<feature type="signal peptide" evidence="6">
    <location>
        <begin position="1"/>
        <end position="27"/>
    </location>
</feature>
<keyword evidence="4" id="KW-0472">Membrane</keyword>
<feature type="chain" id="PRO_5016257849" description="MipA/OmpV family protein" evidence="6">
    <location>
        <begin position="28"/>
        <end position="270"/>
    </location>
</feature>
<comment type="caution">
    <text evidence="7">The sequence shown here is derived from an EMBL/GenBank/DDBJ whole genome shotgun (WGS) entry which is preliminary data.</text>
</comment>
<organism evidence="7 8">
    <name type="scientific">Roseicella frigidaeris</name>
    <dbReference type="NCBI Taxonomy" id="2230885"/>
    <lineage>
        <taxon>Bacteria</taxon>
        <taxon>Pseudomonadati</taxon>
        <taxon>Pseudomonadota</taxon>
        <taxon>Alphaproteobacteria</taxon>
        <taxon>Acetobacterales</taxon>
        <taxon>Roseomonadaceae</taxon>
        <taxon>Roseicella</taxon>
    </lineage>
</organism>
<dbReference type="InterPro" id="IPR010583">
    <property type="entry name" value="MipA"/>
</dbReference>
<evidence type="ECO:0000313" key="8">
    <source>
        <dbReference type="Proteomes" id="UP000249065"/>
    </source>
</evidence>
<keyword evidence="3 6" id="KW-0732">Signal</keyword>
<evidence type="ECO:0000256" key="4">
    <source>
        <dbReference type="ARBA" id="ARBA00023136"/>
    </source>
</evidence>
<accession>A0A327M343</accession>
<dbReference type="GO" id="GO:0009279">
    <property type="term" value="C:cell outer membrane"/>
    <property type="evidence" value="ECO:0007669"/>
    <property type="project" value="UniProtKB-SubCell"/>
</dbReference>
<dbReference type="AlphaFoldDB" id="A0A327M343"/>
<evidence type="ECO:0000256" key="1">
    <source>
        <dbReference type="ARBA" id="ARBA00004442"/>
    </source>
</evidence>
<dbReference type="Pfam" id="PF06629">
    <property type="entry name" value="MipA"/>
    <property type="match status" value="1"/>
</dbReference>
<evidence type="ECO:0000256" key="3">
    <source>
        <dbReference type="ARBA" id="ARBA00022729"/>
    </source>
</evidence>
<keyword evidence="8" id="KW-1185">Reference proteome</keyword>
<evidence type="ECO:0000256" key="2">
    <source>
        <dbReference type="ARBA" id="ARBA00005722"/>
    </source>
</evidence>
<reference evidence="8" key="1">
    <citation type="submission" date="2018-06" db="EMBL/GenBank/DDBJ databases">
        <authorList>
            <person name="Khan S.A."/>
        </authorList>
    </citation>
    <scope>NUCLEOTIDE SEQUENCE [LARGE SCALE GENOMIC DNA]</scope>
    <source>
        <strain evidence="8">DB-1506</strain>
    </source>
</reference>
<keyword evidence="5" id="KW-0998">Cell outer membrane</keyword>
<dbReference type="PANTHER" id="PTHR38776:SF1">
    <property type="entry name" value="MLTA-INTERACTING PROTEIN-RELATED"/>
    <property type="match status" value="1"/>
</dbReference>
<dbReference type="RefSeq" id="WP_111471947.1">
    <property type="nucleotide sequence ID" value="NZ_QLIX01000023.1"/>
</dbReference>
<dbReference type="OrthoDB" id="5462484at2"/>
<evidence type="ECO:0000313" key="7">
    <source>
        <dbReference type="EMBL" id="RAI56946.1"/>
    </source>
</evidence>
<comment type="similarity">
    <text evidence="2">Belongs to the MipA/OmpV family.</text>
</comment>
<name>A0A327M343_9PROT</name>
<evidence type="ECO:0000256" key="5">
    <source>
        <dbReference type="ARBA" id="ARBA00023237"/>
    </source>
</evidence>
<dbReference type="Proteomes" id="UP000249065">
    <property type="component" value="Unassembled WGS sequence"/>
</dbReference>
<proteinExistence type="inferred from homology"/>
<dbReference type="PANTHER" id="PTHR38776">
    <property type="entry name" value="MLTA-INTERACTING PROTEIN-RELATED"/>
    <property type="match status" value="1"/>
</dbReference>
<sequence>MTLSSIWRRGLALPGLLAAFIAAPALAQEPPDVGRKRQGFELNLGAGATFWPAYPGSAVTRVRPFPFINGGYGEWLDVDVLDGLRLSALRGHGVSFGPILRFREGRDSDASRRNLTGLRSFADTVEAGLFLAYESGPFYADASFTQDVAHNHRGAALDARALLSVPVGRVAFSIGPELRVVTQRFAQSFYGVGEAEAATSRYQPYRAGGGLERIGGLLAVQWQVTERWSLFGYAEYGRLQGAAADSPIVRTTDGSADQVLGGLFLSYRFY</sequence>
<dbReference type="EMBL" id="QLIX01000023">
    <property type="protein sequence ID" value="RAI56946.1"/>
    <property type="molecule type" value="Genomic_DNA"/>
</dbReference>
<protein>
    <recommendedName>
        <fullName evidence="9">MipA/OmpV family protein</fullName>
    </recommendedName>
</protein>
<evidence type="ECO:0000256" key="6">
    <source>
        <dbReference type="SAM" id="SignalP"/>
    </source>
</evidence>